<dbReference type="HOGENOM" id="CLU_829992_0_0_1"/>
<protein>
    <submittedName>
        <fullName evidence="2">Uncharacterized protein</fullName>
    </submittedName>
</protein>
<evidence type="ECO:0000256" key="1">
    <source>
        <dbReference type="SAM" id="MobiDB-lite"/>
    </source>
</evidence>
<dbReference type="EMBL" id="CM000127">
    <property type="protein sequence ID" value="EEC74291.1"/>
    <property type="molecule type" value="Genomic_DNA"/>
</dbReference>
<feature type="compositionally biased region" description="Low complexity" evidence="1">
    <location>
        <begin position="318"/>
        <end position="335"/>
    </location>
</feature>
<evidence type="ECO:0000313" key="2">
    <source>
        <dbReference type="EMBL" id="EEC74291.1"/>
    </source>
</evidence>
<keyword evidence="3" id="KW-1185">Reference proteome</keyword>
<feature type="compositionally biased region" description="Basic and acidic residues" evidence="1">
    <location>
        <begin position="1"/>
        <end position="11"/>
    </location>
</feature>
<dbReference type="Gramene" id="BGIOSGA009341-TA">
    <property type="protein sequence ID" value="BGIOSGA009341-PA"/>
    <property type="gene ID" value="BGIOSGA009341"/>
</dbReference>
<dbReference type="AlphaFoldDB" id="B8AF70"/>
<proteinExistence type="predicted"/>
<reference evidence="2 3" key="1">
    <citation type="journal article" date="2005" name="PLoS Biol.">
        <title>The genomes of Oryza sativa: a history of duplications.</title>
        <authorList>
            <person name="Yu J."/>
            <person name="Wang J."/>
            <person name="Lin W."/>
            <person name="Li S."/>
            <person name="Li H."/>
            <person name="Zhou J."/>
            <person name="Ni P."/>
            <person name="Dong W."/>
            <person name="Hu S."/>
            <person name="Zeng C."/>
            <person name="Zhang J."/>
            <person name="Zhang Y."/>
            <person name="Li R."/>
            <person name="Xu Z."/>
            <person name="Li S."/>
            <person name="Li X."/>
            <person name="Zheng H."/>
            <person name="Cong L."/>
            <person name="Lin L."/>
            <person name="Yin J."/>
            <person name="Geng J."/>
            <person name="Li G."/>
            <person name="Shi J."/>
            <person name="Liu J."/>
            <person name="Lv H."/>
            <person name="Li J."/>
            <person name="Wang J."/>
            <person name="Deng Y."/>
            <person name="Ran L."/>
            <person name="Shi X."/>
            <person name="Wang X."/>
            <person name="Wu Q."/>
            <person name="Li C."/>
            <person name="Ren X."/>
            <person name="Wang J."/>
            <person name="Wang X."/>
            <person name="Li D."/>
            <person name="Liu D."/>
            <person name="Zhang X."/>
            <person name="Ji Z."/>
            <person name="Zhao W."/>
            <person name="Sun Y."/>
            <person name="Zhang Z."/>
            <person name="Bao J."/>
            <person name="Han Y."/>
            <person name="Dong L."/>
            <person name="Ji J."/>
            <person name="Chen P."/>
            <person name="Wu S."/>
            <person name="Liu J."/>
            <person name="Xiao Y."/>
            <person name="Bu D."/>
            <person name="Tan J."/>
            <person name="Yang L."/>
            <person name="Ye C."/>
            <person name="Zhang J."/>
            <person name="Xu J."/>
            <person name="Zhou Y."/>
            <person name="Yu Y."/>
            <person name="Zhang B."/>
            <person name="Zhuang S."/>
            <person name="Wei H."/>
            <person name="Liu B."/>
            <person name="Lei M."/>
            <person name="Yu H."/>
            <person name="Li Y."/>
            <person name="Xu H."/>
            <person name="Wei S."/>
            <person name="He X."/>
            <person name="Fang L."/>
            <person name="Zhang Z."/>
            <person name="Zhang Y."/>
            <person name="Huang X."/>
            <person name="Su Z."/>
            <person name="Tong W."/>
            <person name="Li J."/>
            <person name="Tong Z."/>
            <person name="Li S."/>
            <person name="Ye J."/>
            <person name="Wang L."/>
            <person name="Fang L."/>
            <person name="Lei T."/>
            <person name="Chen C."/>
            <person name="Chen H."/>
            <person name="Xu Z."/>
            <person name="Li H."/>
            <person name="Huang H."/>
            <person name="Zhang F."/>
            <person name="Xu H."/>
            <person name="Li N."/>
            <person name="Zhao C."/>
            <person name="Li S."/>
            <person name="Dong L."/>
            <person name="Huang Y."/>
            <person name="Li L."/>
            <person name="Xi Y."/>
            <person name="Qi Q."/>
            <person name="Li W."/>
            <person name="Zhang B."/>
            <person name="Hu W."/>
            <person name="Zhang Y."/>
            <person name="Tian X."/>
            <person name="Jiao Y."/>
            <person name="Liang X."/>
            <person name="Jin J."/>
            <person name="Gao L."/>
            <person name="Zheng W."/>
            <person name="Hao B."/>
            <person name="Liu S."/>
            <person name="Wang W."/>
            <person name="Yuan L."/>
            <person name="Cao M."/>
            <person name="McDermott J."/>
            <person name="Samudrala R."/>
            <person name="Wang J."/>
            <person name="Wong G.K."/>
            <person name="Yang H."/>
        </authorList>
    </citation>
    <scope>NUCLEOTIDE SEQUENCE [LARGE SCALE GENOMIC DNA]</scope>
    <source>
        <strain evidence="3">cv. 93-11</strain>
    </source>
</reference>
<accession>B8AF70</accession>
<gene>
    <name evidence="2" type="ORF">OsI_09542</name>
</gene>
<sequence>MGNITKLERARSHVTPRRTSRKVESASMSDKCEIQFQGASGGPEQQYDAYLHWFYYFHRGPAPLASLADAASMCLEKENSMTLLWRTVKAFSYIQGSIVGECIVEWMRTVIKEKGEIEHPFGIDAAKCIAKEAELISEWLRHGRRMLTDDEYTLCHEIRAVACKLFVFRGEWTVDIAAALLGIRKEAEWLIENLKRFPVESISTSMKIRQFALDFVWEKIGEYASYKNKESSESEMASESDADVTESNDNDYMVCYDEDYLKLGFGDPYSILTDTAEGDDVNMQLLDVIDATVEEKAVIFLALTVTTNAGVRTRAQPARSSRAGNAASAVSFRHG</sequence>
<dbReference type="Proteomes" id="UP000007015">
    <property type="component" value="Chromosome 2"/>
</dbReference>
<feature type="region of interest" description="Disordered" evidence="1">
    <location>
        <begin position="1"/>
        <end position="26"/>
    </location>
</feature>
<name>B8AF70_ORYSI</name>
<feature type="region of interest" description="Disordered" evidence="1">
    <location>
        <begin position="313"/>
        <end position="335"/>
    </location>
</feature>
<organism evidence="2 3">
    <name type="scientific">Oryza sativa subsp. indica</name>
    <name type="common">Rice</name>
    <dbReference type="NCBI Taxonomy" id="39946"/>
    <lineage>
        <taxon>Eukaryota</taxon>
        <taxon>Viridiplantae</taxon>
        <taxon>Streptophyta</taxon>
        <taxon>Embryophyta</taxon>
        <taxon>Tracheophyta</taxon>
        <taxon>Spermatophyta</taxon>
        <taxon>Magnoliopsida</taxon>
        <taxon>Liliopsida</taxon>
        <taxon>Poales</taxon>
        <taxon>Poaceae</taxon>
        <taxon>BOP clade</taxon>
        <taxon>Oryzoideae</taxon>
        <taxon>Oryzeae</taxon>
        <taxon>Oryzinae</taxon>
        <taxon>Oryza</taxon>
        <taxon>Oryza sativa</taxon>
    </lineage>
</organism>
<evidence type="ECO:0000313" key="3">
    <source>
        <dbReference type="Proteomes" id="UP000007015"/>
    </source>
</evidence>